<organism evidence="3 4">
    <name type="scientific">Undibacterium cyanobacteriorum</name>
    <dbReference type="NCBI Taxonomy" id="3073561"/>
    <lineage>
        <taxon>Bacteria</taxon>
        <taxon>Pseudomonadati</taxon>
        <taxon>Pseudomonadota</taxon>
        <taxon>Betaproteobacteria</taxon>
        <taxon>Burkholderiales</taxon>
        <taxon>Oxalobacteraceae</taxon>
        <taxon>Undibacterium</taxon>
    </lineage>
</organism>
<evidence type="ECO:0000256" key="1">
    <source>
        <dbReference type="SAM" id="MobiDB-lite"/>
    </source>
</evidence>
<proteinExistence type="predicted"/>
<reference evidence="3" key="1">
    <citation type="submission" date="2023-09" db="EMBL/GenBank/DDBJ databases">
        <title>Undibacterium sp. 20NA77.5 isolated from freshwater.</title>
        <authorList>
            <person name="Le V."/>
            <person name="Ko S.-R."/>
            <person name="Ahn C.-Y."/>
            <person name="Oh H.-M."/>
        </authorList>
    </citation>
    <scope>NUCLEOTIDE SEQUENCE</scope>
    <source>
        <strain evidence="3">20NA77.5</strain>
    </source>
</reference>
<protein>
    <recommendedName>
        <fullName evidence="5">Sel1 repeat family protein</fullName>
    </recommendedName>
</protein>
<dbReference type="SMART" id="SM00671">
    <property type="entry name" value="SEL1"/>
    <property type="match status" value="2"/>
</dbReference>
<feature type="compositionally biased region" description="Low complexity" evidence="1">
    <location>
        <begin position="42"/>
        <end position="61"/>
    </location>
</feature>
<feature type="compositionally biased region" description="Basic residues" evidence="1">
    <location>
        <begin position="62"/>
        <end position="71"/>
    </location>
</feature>
<dbReference type="SUPFAM" id="SSF81901">
    <property type="entry name" value="HCP-like"/>
    <property type="match status" value="1"/>
</dbReference>
<dbReference type="EMBL" id="CP133720">
    <property type="protein sequence ID" value="WMW82045.1"/>
    <property type="molecule type" value="Genomic_DNA"/>
</dbReference>
<accession>A0ABY9RP48</accession>
<evidence type="ECO:0000256" key="2">
    <source>
        <dbReference type="SAM" id="SignalP"/>
    </source>
</evidence>
<dbReference type="Proteomes" id="UP001181355">
    <property type="component" value="Chromosome"/>
</dbReference>
<evidence type="ECO:0000313" key="3">
    <source>
        <dbReference type="EMBL" id="WMW82045.1"/>
    </source>
</evidence>
<feature type="compositionally biased region" description="Basic residues" evidence="1">
    <location>
        <begin position="79"/>
        <end position="88"/>
    </location>
</feature>
<keyword evidence="4" id="KW-1185">Reference proteome</keyword>
<feature type="region of interest" description="Disordered" evidence="1">
    <location>
        <begin position="23"/>
        <end position="98"/>
    </location>
</feature>
<dbReference type="Gene3D" id="1.25.40.10">
    <property type="entry name" value="Tetratricopeptide repeat domain"/>
    <property type="match status" value="1"/>
</dbReference>
<feature type="chain" id="PRO_5045898462" description="Sel1 repeat family protein" evidence="2">
    <location>
        <begin position="25"/>
        <end position="318"/>
    </location>
</feature>
<dbReference type="InterPro" id="IPR006597">
    <property type="entry name" value="Sel1-like"/>
</dbReference>
<evidence type="ECO:0000313" key="4">
    <source>
        <dbReference type="Proteomes" id="UP001181355"/>
    </source>
</evidence>
<dbReference type="RefSeq" id="WP_309483522.1">
    <property type="nucleotide sequence ID" value="NZ_CP133720.1"/>
</dbReference>
<keyword evidence="2" id="KW-0732">Signal</keyword>
<feature type="compositionally biased region" description="Basic residues" evidence="1">
    <location>
        <begin position="27"/>
        <end position="41"/>
    </location>
</feature>
<feature type="signal peptide" evidence="2">
    <location>
        <begin position="1"/>
        <end position="24"/>
    </location>
</feature>
<evidence type="ECO:0008006" key="5">
    <source>
        <dbReference type="Google" id="ProtNLM"/>
    </source>
</evidence>
<dbReference type="InterPro" id="IPR011990">
    <property type="entry name" value="TPR-like_helical_dom_sf"/>
</dbReference>
<gene>
    <name evidence="3" type="ORF">RF679_07095</name>
</gene>
<sequence length="318" mass="35356">MRLKLLLGVSLLATSLIVLPSTEAKPTQKHSTSKTNTKHSTSKSSKANAKAGSKKGANTSKSKSKSNAKAHGKQDKQDRHSKRGKHSAAVKGKASVEKAEARASVSEHDLMLAPEAQFQQALSYTRTGKRKKPDWPHAVALLEKSAATYPLAQYRLADYYLGNWGKGHRTDMELGYQYLEKASNAGYLQAQVEYARYLEKKGENQSALKLWREAADQGHVDAMLRYVELNDVKKHPNADPVMAYAYLQIAAQKIMEKRASLTTKSEREQKAEEAFQQYLDSIAAGLNEEQRASANTYVAQWQAKPSEITQHAEKLPKK</sequence>
<name>A0ABY9RP48_9BURK</name>